<dbReference type="EMBL" id="MH790603">
    <property type="protein sequence ID" value="QBH80141.1"/>
    <property type="molecule type" value="Genomic_DNA"/>
</dbReference>
<dbReference type="EMBL" id="MH790593">
    <property type="protein sequence ID" value="QBH79310.1"/>
    <property type="molecule type" value="Genomic_DNA"/>
</dbReference>
<evidence type="ECO:0000313" key="3">
    <source>
        <dbReference type="EMBL" id="QBH76023.1"/>
    </source>
</evidence>
<dbReference type="EMBL" id="MH790590">
    <property type="protein sequence ID" value="QBH79044.1"/>
    <property type="molecule type" value="Genomic_DNA"/>
</dbReference>
<reference evidence="19" key="1">
    <citation type="submission" date="2018-08" db="EMBL/GenBank/DDBJ databases">
        <title>HSV2 whole genome sequences from clinical isolates.</title>
        <authorList>
            <person name="Roychoudhury P."/>
            <person name="Greninger A.L."/>
            <person name="Jerome K.R."/>
            <person name="Johnston C."/>
            <person name="Wald A."/>
            <person name="Xie H."/>
        </authorList>
    </citation>
    <scope>NUCLEOTIDE SEQUENCE</scope>
    <source>
        <strain evidence="29">1995-57888</strain>
        <strain evidence="20">1998-5748</strain>
        <strain evidence="13">2004-16150_S558_L001</strain>
        <strain evidence="19">2004-242_S534_L001</strain>
        <strain evidence="3">2004-41447</strain>
        <strain evidence="17">2004-43128_S6_L001</strain>
        <strain evidence="26">2005-42278</strain>
        <strain evidence="21">2006-11821_S126_L001</strain>
        <strain evidence="15">2006-13869CAM</strain>
        <strain evidence="25">2006-14474CAM</strain>
        <strain evidence="10">2006-15771CAM</strain>
        <strain evidence="7">2006-15840CAM</strain>
        <strain evidence="11">2006-18003CAM</strain>
        <strain evidence="30">2007-15346</strain>
        <strain evidence="12">2008-4122_S535_L001</strain>
        <strain evidence="28">2008-483</strain>
        <strain evidence="27">2009-11820_S31_L001</strain>
        <strain evidence="22">2009-24855_S55_L001</strain>
        <strain evidence="6">2010-1114_S127_L001</strain>
        <strain evidence="18">2011-21768</strain>
        <strain evidence="2">2011-31810</strain>
        <strain evidence="8">2012-10336</strain>
        <strain evidence="24">2012-33841_S8_L001</strain>
        <strain evidence="5">2012-4759</strain>
        <strain evidence="23">2012-5447</strain>
        <strain evidence="4">2012-5456</strain>
        <strain evidence="14">2013-37246_S80_L001</strain>
        <strain evidence="9">2013-37885</strain>
        <strain evidence="16">2014-13047</strain>
    </source>
</reference>
<feature type="compositionally biased region" description="Low complexity" evidence="1">
    <location>
        <begin position="118"/>
        <end position="132"/>
    </location>
</feature>
<dbReference type="EMBL" id="MH790637">
    <property type="protein sequence ID" value="QBH83145.1"/>
    <property type="molecule type" value="Genomic_DNA"/>
</dbReference>
<name>A0A481TK09_HHV2</name>
<evidence type="ECO:0000313" key="18">
    <source>
        <dbReference type="EMBL" id="QBH81422.1"/>
    </source>
</evidence>
<evidence type="ECO:0000313" key="27">
    <source>
        <dbReference type="EMBL" id="QBH83797.1"/>
    </source>
</evidence>
<dbReference type="EMBL" id="MH790643">
    <property type="protein sequence ID" value="QBH83690.1"/>
    <property type="molecule type" value="Genomic_DNA"/>
</dbReference>
<evidence type="ECO:0000313" key="6">
    <source>
        <dbReference type="EMBL" id="QBH77305.1"/>
    </source>
</evidence>
<evidence type="ECO:0000313" key="16">
    <source>
        <dbReference type="EMBL" id="QBH80248.1"/>
    </source>
</evidence>
<dbReference type="EMBL" id="MH790576">
    <property type="protein sequence ID" value="QBH77797.1"/>
    <property type="molecule type" value="Genomic_DNA"/>
</dbReference>
<dbReference type="EMBL" id="MH790598">
    <property type="protein sequence ID" value="QBH79652.1"/>
    <property type="molecule type" value="Genomic_DNA"/>
</dbReference>
<dbReference type="EMBL" id="MH790619">
    <property type="protein sequence ID" value="QBH81516.1"/>
    <property type="molecule type" value="Genomic_DNA"/>
</dbReference>
<dbReference type="EMBL" id="MH790660">
    <property type="protein sequence ID" value="QBH85178.1"/>
    <property type="molecule type" value="Genomic_DNA"/>
</dbReference>
<dbReference type="EMBL" id="MH790664">
    <property type="protein sequence ID" value="QBH85615.1"/>
    <property type="molecule type" value="Genomic_DNA"/>
</dbReference>
<evidence type="ECO:0000313" key="17">
    <source>
        <dbReference type="EMBL" id="QBH81174.1"/>
    </source>
</evidence>
<dbReference type="EMBL" id="MH790668">
    <property type="protein sequence ID" value="QBH85961.1"/>
    <property type="molecule type" value="Genomic_DNA"/>
</dbReference>
<evidence type="ECO:0000313" key="22">
    <source>
        <dbReference type="EMBL" id="QBH82619.1"/>
    </source>
</evidence>
<evidence type="ECO:0000313" key="10">
    <source>
        <dbReference type="EMBL" id="QBH79044.1"/>
    </source>
</evidence>
<dbReference type="EMBL" id="MH790601">
    <property type="protein sequence ID" value="QBH79926.1"/>
    <property type="molecule type" value="Genomic_DNA"/>
</dbReference>
<dbReference type="EMBL" id="MH790627">
    <property type="protein sequence ID" value="QBH82206.1"/>
    <property type="molecule type" value="Genomic_DNA"/>
</dbReference>
<dbReference type="EMBL" id="MH790555">
    <property type="protein sequence ID" value="QBH76023.1"/>
    <property type="molecule type" value="Genomic_DNA"/>
</dbReference>
<sequence>MVLRLARPSASIWARRSRAASASRRPAMTRSVASARCCLARTTASLVSAVSCRVTKATYSAYAVFFTGLWSTRSNAAAHATSASSLGHGRVTPVRTSSAVASGSFRAADICSAAAARSRGTPPSARCTSARMASRRSRSST</sequence>
<dbReference type="EMBL" id="MH790559">
    <property type="protein sequence ID" value="QBH76443.1"/>
    <property type="molecule type" value="Genomic_DNA"/>
</dbReference>
<evidence type="ECO:0000313" key="28">
    <source>
        <dbReference type="EMBL" id="QBH85178.1"/>
    </source>
</evidence>
<dbReference type="EMBL" id="MH790584">
    <property type="protein sequence ID" value="QBH78520.1"/>
    <property type="molecule type" value="Genomic_DNA"/>
</dbReference>
<accession>A0A481TK09</accession>
<dbReference type="EMBL" id="MH790550">
    <property type="protein sequence ID" value="QBH75597.1"/>
    <property type="molecule type" value="Genomic_DNA"/>
</dbReference>
<evidence type="ECO:0000313" key="7">
    <source>
        <dbReference type="EMBL" id="QBH77797.1"/>
    </source>
</evidence>
<proteinExistence type="predicted"/>
<evidence type="ECO:0000313" key="2">
    <source>
        <dbReference type="EMBL" id="QBH75597.1"/>
    </source>
</evidence>
<evidence type="ECO:0000256" key="1">
    <source>
        <dbReference type="SAM" id="MobiDB-lite"/>
    </source>
</evidence>
<evidence type="ECO:0000313" key="13">
    <source>
        <dbReference type="EMBL" id="QBH79830.1"/>
    </source>
</evidence>
<evidence type="ECO:0000313" key="15">
    <source>
        <dbReference type="EMBL" id="QBH80141.1"/>
    </source>
</evidence>
<dbReference type="EMBL" id="MH790618">
    <property type="protein sequence ID" value="QBH81422.1"/>
    <property type="molecule type" value="Genomic_DNA"/>
</dbReference>
<dbReference type="EMBL" id="MH790587">
    <property type="protein sequence ID" value="QBH78792.1"/>
    <property type="molecule type" value="Genomic_DNA"/>
</dbReference>
<evidence type="ECO:0000313" key="5">
    <source>
        <dbReference type="EMBL" id="QBH77213.1"/>
    </source>
</evidence>
<dbReference type="EMBL" id="MH790568">
    <property type="protein sequence ID" value="QBH77213.1"/>
    <property type="molecule type" value="Genomic_DNA"/>
</dbReference>
<organism evidence="19">
    <name type="scientific">Human herpesvirus 2</name>
    <name type="common">HHV-2</name>
    <name type="synonym">Human herpes simplex virus 2</name>
    <dbReference type="NCBI Taxonomy" id="10310"/>
    <lineage>
        <taxon>Viruses</taxon>
        <taxon>Duplodnaviria</taxon>
        <taxon>Heunggongvirae</taxon>
        <taxon>Peploviricota</taxon>
        <taxon>Herviviricetes</taxon>
        <taxon>Herpesvirales</taxon>
        <taxon>Orthoherpesviridae</taxon>
        <taxon>Alphaherpesvirinae</taxon>
        <taxon>Simplexvirus</taxon>
        <taxon>Simplexvirus humanalpha2</taxon>
    </lineage>
</organism>
<evidence type="ECO:0000313" key="26">
    <source>
        <dbReference type="EMBL" id="QBH83690.1"/>
    </source>
</evidence>
<dbReference type="EMBL" id="MH790644">
    <property type="protein sequence ID" value="QBH83797.1"/>
    <property type="molecule type" value="Genomic_DNA"/>
</dbReference>
<evidence type="ECO:0000313" key="11">
    <source>
        <dbReference type="EMBL" id="QBH79310.1"/>
    </source>
</evidence>
<evidence type="ECO:0000313" key="4">
    <source>
        <dbReference type="EMBL" id="QBH76443.1"/>
    </source>
</evidence>
<evidence type="ECO:0000313" key="14">
    <source>
        <dbReference type="EMBL" id="QBH79926.1"/>
    </source>
</evidence>
<feature type="region of interest" description="Disordered" evidence="1">
    <location>
        <begin position="118"/>
        <end position="141"/>
    </location>
</feature>
<dbReference type="EMBL" id="MH790569">
    <property type="protein sequence ID" value="QBH77305.1"/>
    <property type="molecule type" value="Genomic_DNA"/>
</dbReference>
<evidence type="ECO:0000313" key="9">
    <source>
        <dbReference type="EMBL" id="QBH78792.1"/>
    </source>
</evidence>
<evidence type="ECO:0000313" key="19">
    <source>
        <dbReference type="EMBL" id="QBH81516.1"/>
    </source>
</evidence>
<dbReference type="EMBL" id="MH790632">
    <property type="protein sequence ID" value="QBH82619.1"/>
    <property type="molecule type" value="Genomic_DNA"/>
</dbReference>
<evidence type="ECO:0000313" key="8">
    <source>
        <dbReference type="EMBL" id="QBH78520.1"/>
    </source>
</evidence>
<evidence type="ECO:0000313" key="23">
    <source>
        <dbReference type="EMBL" id="QBH83145.1"/>
    </source>
</evidence>
<dbReference type="EMBL" id="MH790600">
    <property type="protein sequence ID" value="QBH79830.1"/>
    <property type="molecule type" value="Genomic_DNA"/>
</dbReference>
<dbReference type="EMBL" id="MH790639">
    <property type="protein sequence ID" value="QBH83318.1"/>
    <property type="molecule type" value="Genomic_DNA"/>
</dbReference>
<evidence type="ECO:0000313" key="20">
    <source>
        <dbReference type="EMBL" id="QBH81686.1"/>
    </source>
</evidence>
<evidence type="ECO:0000313" key="21">
    <source>
        <dbReference type="EMBL" id="QBH82206.1"/>
    </source>
</evidence>
<protein>
    <submittedName>
        <fullName evidence="19">Uncharacterized protein</fullName>
    </submittedName>
</protein>
<dbReference type="EMBL" id="MH790621">
    <property type="protein sequence ID" value="QBH81686.1"/>
    <property type="molecule type" value="Genomic_DNA"/>
</dbReference>
<evidence type="ECO:0000313" key="29">
    <source>
        <dbReference type="EMBL" id="QBH85615.1"/>
    </source>
</evidence>
<evidence type="ECO:0000313" key="30">
    <source>
        <dbReference type="EMBL" id="QBH85961.1"/>
    </source>
</evidence>
<evidence type="ECO:0000313" key="24">
    <source>
        <dbReference type="EMBL" id="QBH83318.1"/>
    </source>
</evidence>
<dbReference type="EMBL" id="MH790640">
    <property type="protein sequence ID" value="QBH83416.1"/>
    <property type="molecule type" value="Genomic_DNA"/>
</dbReference>
<dbReference type="EMBL" id="MH790604">
    <property type="protein sequence ID" value="QBH80248.1"/>
    <property type="molecule type" value="Genomic_DNA"/>
</dbReference>
<evidence type="ECO:0000313" key="12">
    <source>
        <dbReference type="EMBL" id="QBH79652.1"/>
    </source>
</evidence>
<organismHost>
    <name type="scientific">Homo sapiens</name>
    <name type="common">Human</name>
    <dbReference type="NCBI Taxonomy" id="9606"/>
</organismHost>
<evidence type="ECO:0000313" key="25">
    <source>
        <dbReference type="EMBL" id="QBH83416.1"/>
    </source>
</evidence>
<dbReference type="EMBL" id="MH790615">
    <property type="protein sequence ID" value="QBH81174.1"/>
    <property type="molecule type" value="Genomic_DNA"/>
</dbReference>